<organism evidence="5 6">
    <name type="scientific">Neolewinella maritima</name>
    <dbReference type="NCBI Taxonomy" id="1383882"/>
    <lineage>
        <taxon>Bacteria</taxon>
        <taxon>Pseudomonadati</taxon>
        <taxon>Bacteroidota</taxon>
        <taxon>Saprospiria</taxon>
        <taxon>Saprospirales</taxon>
        <taxon>Lewinellaceae</taxon>
        <taxon>Neolewinella</taxon>
    </lineage>
</organism>
<dbReference type="PANTHER" id="PTHR33164">
    <property type="entry name" value="TRANSCRIPTIONAL REGULATOR, MARR FAMILY"/>
    <property type="match status" value="1"/>
</dbReference>
<evidence type="ECO:0000313" key="6">
    <source>
        <dbReference type="Proteomes" id="UP000837803"/>
    </source>
</evidence>
<comment type="caution">
    <text evidence="5">The sequence shown here is derived from an EMBL/GenBank/DDBJ whole genome shotgun (WGS) entry which is preliminary data.</text>
</comment>
<feature type="domain" description="HTH marR-type" evidence="4">
    <location>
        <begin position="6"/>
        <end position="140"/>
    </location>
</feature>
<dbReference type="Gene3D" id="1.10.10.10">
    <property type="entry name" value="Winged helix-like DNA-binding domain superfamily/Winged helix DNA-binding domain"/>
    <property type="match status" value="1"/>
</dbReference>
<evidence type="ECO:0000256" key="2">
    <source>
        <dbReference type="ARBA" id="ARBA00023125"/>
    </source>
</evidence>
<evidence type="ECO:0000313" key="5">
    <source>
        <dbReference type="EMBL" id="CAH1001574.1"/>
    </source>
</evidence>
<name>A0ABM9B376_9BACT</name>
<dbReference type="Pfam" id="PF01047">
    <property type="entry name" value="MarR"/>
    <property type="match status" value="1"/>
</dbReference>
<evidence type="ECO:0000259" key="4">
    <source>
        <dbReference type="PROSITE" id="PS50995"/>
    </source>
</evidence>
<dbReference type="InterPro" id="IPR036388">
    <property type="entry name" value="WH-like_DNA-bd_sf"/>
</dbReference>
<dbReference type="SUPFAM" id="SSF46785">
    <property type="entry name" value="Winged helix' DNA-binding domain"/>
    <property type="match status" value="1"/>
</dbReference>
<dbReference type="InterPro" id="IPR000835">
    <property type="entry name" value="HTH_MarR-typ"/>
</dbReference>
<dbReference type="Proteomes" id="UP000837803">
    <property type="component" value="Unassembled WGS sequence"/>
</dbReference>
<accession>A0ABM9B376</accession>
<dbReference type="PANTHER" id="PTHR33164:SF64">
    <property type="entry name" value="TRANSCRIPTIONAL REGULATOR SLYA"/>
    <property type="match status" value="1"/>
</dbReference>
<evidence type="ECO:0000256" key="3">
    <source>
        <dbReference type="ARBA" id="ARBA00023163"/>
    </source>
</evidence>
<proteinExistence type="predicted"/>
<dbReference type="SMART" id="SM00347">
    <property type="entry name" value="HTH_MARR"/>
    <property type="match status" value="1"/>
</dbReference>
<dbReference type="InterPro" id="IPR039422">
    <property type="entry name" value="MarR/SlyA-like"/>
</dbReference>
<dbReference type="EMBL" id="CAKLPZ010000003">
    <property type="protein sequence ID" value="CAH1001574.1"/>
    <property type="molecule type" value="Genomic_DNA"/>
</dbReference>
<reference evidence="5" key="1">
    <citation type="submission" date="2021-12" db="EMBL/GenBank/DDBJ databases">
        <authorList>
            <person name="Rodrigo-Torres L."/>
            <person name="Arahal R. D."/>
            <person name="Lucena T."/>
        </authorList>
    </citation>
    <scope>NUCLEOTIDE SEQUENCE</scope>
    <source>
        <strain evidence="5">CECT 8419</strain>
    </source>
</reference>
<keyword evidence="3" id="KW-0804">Transcription</keyword>
<dbReference type="PROSITE" id="PS50995">
    <property type="entry name" value="HTH_MARR_2"/>
    <property type="match status" value="1"/>
</dbReference>
<gene>
    <name evidence="5" type="primary">nicR</name>
    <name evidence="5" type="ORF">LEM8419_02477</name>
</gene>
<keyword evidence="2" id="KW-0238">DNA-binding</keyword>
<keyword evidence="1" id="KW-0805">Transcription regulation</keyword>
<dbReference type="InterPro" id="IPR036390">
    <property type="entry name" value="WH_DNA-bd_sf"/>
</dbReference>
<dbReference type="RefSeq" id="WP_238751424.1">
    <property type="nucleotide sequence ID" value="NZ_CAKLPZ010000003.1"/>
</dbReference>
<keyword evidence="6" id="KW-1185">Reference proteome</keyword>
<evidence type="ECO:0000256" key="1">
    <source>
        <dbReference type="ARBA" id="ARBA00023015"/>
    </source>
</evidence>
<sequence>MNTLAYPNVGTVLDRTTRLLKQYYLRAFKEEGVDISTEQWVLLDRLYTEGSASQTELANGTFKDAPTVSRIIDKLAKKKLVERQRFPNDRRRYLVALTTAGRGVHDKLMPRVEQLRKQTWAGLGEEDYHRLQGLLRHIRTNFEEE</sequence>
<protein>
    <submittedName>
        <fullName evidence="5">HTH-type transcriptional repressor NicR</fullName>
    </submittedName>
</protein>
<dbReference type="PRINTS" id="PR00598">
    <property type="entry name" value="HTHMARR"/>
</dbReference>